<organism evidence="1 2">
    <name type="scientific">Novosphingobium panipatense</name>
    <dbReference type="NCBI Taxonomy" id="428991"/>
    <lineage>
        <taxon>Bacteria</taxon>
        <taxon>Pseudomonadati</taxon>
        <taxon>Pseudomonadota</taxon>
        <taxon>Alphaproteobacteria</taxon>
        <taxon>Sphingomonadales</taxon>
        <taxon>Sphingomonadaceae</taxon>
        <taxon>Novosphingobium</taxon>
    </lineage>
</organism>
<dbReference type="Proteomes" id="UP001157910">
    <property type="component" value="Unassembled WGS sequence"/>
</dbReference>
<accession>A0ABY1QGB9</accession>
<keyword evidence="2" id="KW-1185">Reference proteome</keyword>
<comment type="caution">
    <text evidence="1">The sequence shown here is derived from an EMBL/GenBank/DDBJ whole genome shotgun (WGS) entry which is preliminary data.</text>
</comment>
<name>A0ABY1QGB9_9SPHN</name>
<gene>
    <name evidence="1" type="ORF">SAMN06296065_105162</name>
</gene>
<proteinExistence type="predicted"/>
<reference evidence="1 2" key="1">
    <citation type="submission" date="2017-05" db="EMBL/GenBank/DDBJ databases">
        <authorList>
            <person name="Varghese N."/>
            <person name="Submissions S."/>
        </authorList>
    </citation>
    <scope>NUCLEOTIDE SEQUENCE [LARGE SCALE GENOMIC DNA]</scope>
    <source>
        <strain evidence="1 2">SM16</strain>
    </source>
</reference>
<dbReference type="RefSeq" id="WP_283406145.1">
    <property type="nucleotide sequence ID" value="NZ_FXUI01000005.1"/>
</dbReference>
<sequence length="111" mass="11962">MPPADHVPTPPVLTAPLFDLAELPQTGERVDLRAVKPRCPQGRPGEIVVCAPDAEKERVRPLPDTYVTAEGLPRAEMSLSETSTLGVELESAGIGGGQVSQRAMVRYKLKF</sequence>
<protein>
    <submittedName>
        <fullName evidence="1">Uncharacterized protein</fullName>
    </submittedName>
</protein>
<evidence type="ECO:0000313" key="1">
    <source>
        <dbReference type="EMBL" id="SMP69757.1"/>
    </source>
</evidence>
<dbReference type="EMBL" id="FXUI01000005">
    <property type="protein sequence ID" value="SMP69757.1"/>
    <property type="molecule type" value="Genomic_DNA"/>
</dbReference>
<evidence type="ECO:0000313" key="2">
    <source>
        <dbReference type="Proteomes" id="UP001157910"/>
    </source>
</evidence>